<comment type="caution">
    <text evidence="1">The sequence shown here is derived from an EMBL/GenBank/DDBJ whole genome shotgun (WGS) entry which is preliminary data.</text>
</comment>
<evidence type="ECO:0000313" key="1">
    <source>
        <dbReference type="EMBL" id="KNZ53328.1"/>
    </source>
</evidence>
<gene>
    <name evidence="1" type="ORF">VP01_3275g1</name>
</gene>
<proteinExistence type="predicted"/>
<name>A0A0L6UXR3_9BASI</name>
<evidence type="ECO:0000313" key="2">
    <source>
        <dbReference type="Proteomes" id="UP000037035"/>
    </source>
</evidence>
<keyword evidence="2" id="KW-1185">Reference proteome</keyword>
<dbReference type="AlphaFoldDB" id="A0A0L6UXR3"/>
<organism evidence="1 2">
    <name type="scientific">Puccinia sorghi</name>
    <dbReference type="NCBI Taxonomy" id="27349"/>
    <lineage>
        <taxon>Eukaryota</taxon>
        <taxon>Fungi</taxon>
        <taxon>Dikarya</taxon>
        <taxon>Basidiomycota</taxon>
        <taxon>Pucciniomycotina</taxon>
        <taxon>Pucciniomycetes</taxon>
        <taxon>Pucciniales</taxon>
        <taxon>Pucciniaceae</taxon>
        <taxon>Puccinia</taxon>
    </lineage>
</organism>
<sequence length="636" mass="72927">MTPHCQEHLPKRIIPRQGAHLLKRLLPWRCVHLLRSLPPGRAIHHGRHLAEGNGPLAVRECSPRRAVPPRRASLAVLPPDDRFPRQVEAAGPMRWGGTPSLPRCGTATADRRLLIHDFSSQGGRVVSTSRRARFHLVDEIYSREGTAAPTVLAIPPRVGSSLLETSAAPEVSMTTELKSTVVAITVGPHGFNLANIYADLQPRMIISPIVGFFFFRNALMKDMPQRVPRLFFAILHFTSTLMIFRTRQIQSQKNEKSVFKTLIGIVVSDMVETSCLEELDQLGGRAFCIIFTLCSRRMNNGSPSKSWNNFREPQNKTCAISIDDIQHVLSNQLFPLLLQELNSSICKGFLNIVEDKRNMDFLRLEPGQEQRQHAHIKQRGCNHKNIGGMIIALQYTISSNKTKIESEIYLSFHQETSSWKIENKDSPYFSERFSKHLMGHYTQSDRFGVRMRYYMYLVKQRFLYKNKITSLWPLYLNTINSYTSFNPIISSELFFYMKLNWMMDSFVYGCLPSLYPILTGNKKIPERSHFLVCIPSWNLILISQFSTSHLFIFSNFYPLHRRKPSVAQLFKLDPSQQLRALSHCLILPIFWRLAIQLAFGCCQSCWGWVGTLETLFYRQRKIYSCTAKKTCSTACS</sequence>
<dbReference type="VEuPathDB" id="FungiDB:VP01_3275g1"/>
<protein>
    <submittedName>
        <fullName evidence="1">Uncharacterized protein</fullName>
    </submittedName>
</protein>
<dbReference type="Proteomes" id="UP000037035">
    <property type="component" value="Unassembled WGS sequence"/>
</dbReference>
<reference evidence="1 2" key="1">
    <citation type="submission" date="2015-08" db="EMBL/GenBank/DDBJ databases">
        <title>Next Generation Sequencing and Analysis of the Genome of Puccinia sorghi L Schw, the Causal Agent of Maize Common Rust.</title>
        <authorList>
            <person name="Rochi L."/>
            <person name="Burguener G."/>
            <person name="Darino M."/>
            <person name="Turjanski A."/>
            <person name="Kreff E."/>
            <person name="Dieguez M.J."/>
            <person name="Sacco F."/>
        </authorList>
    </citation>
    <scope>NUCLEOTIDE SEQUENCE [LARGE SCALE GENOMIC DNA]</scope>
    <source>
        <strain evidence="1 2">RO10H11247</strain>
    </source>
</reference>
<accession>A0A0L6UXR3</accession>
<dbReference type="EMBL" id="LAVV01008252">
    <property type="protein sequence ID" value="KNZ53328.1"/>
    <property type="molecule type" value="Genomic_DNA"/>
</dbReference>